<dbReference type="OrthoDB" id="9802471at2"/>
<dbReference type="RefSeq" id="WP_106006270.1">
    <property type="nucleotide sequence ID" value="NZ_CP136419.1"/>
</dbReference>
<keyword evidence="10" id="KW-1185">Reference proteome</keyword>
<keyword evidence="3 8" id="KW-0375">Hydrogen ion transport</keyword>
<sequence length="178" mass="20061">MSGQTIARRYARALFEIARQKGATEAFAVVLEEVGRALGENQELRRVLYHQLIPVREKQKIMDSLFPDIDPILKNFLHLVLAKGRERYLPEMAVQFRRLVDRENKVLPVEVQVAAPPSAELIAALQEKLSLVTGQNVRLHTRIEPSLLGGMVIRIGDRVLDASLKKKLELLGEHLKGA</sequence>
<dbReference type="Pfam" id="PF00213">
    <property type="entry name" value="OSCP"/>
    <property type="match status" value="1"/>
</dbReference>
<evidence type="ECO:0000313" key="9">
    <source>
        <dbReference type="EMBL" id="PRR69254.1"/>
    </source>
</evidence>
<dbReference type="PANTHER" id="PTHR11910">
    <property type="entry name" value="ATP SYNTHASE DELTA CHAIN"/>
    <property type="match status" value="1"/>
</dbReference>
<keyword evidence="4 8" id="KW-0406">Ion transport</keyword>
<dbReference type="InterPro" id="IPR020781">
    <property type="entry name" value="ATPase_OSCP/d_CS"/>
</dbReference>
<evidence type="ECO:0000256" key="2">
    <source>
        <dbReference type="ARBA" id="ARBA00022448"/>
    </source>
</evidence>
<proteinExistence type="inferred from homology"/>
<accession>A0A2T0AKW6</accession>
<evidence type="ECO:0000313" key="10">
    <source>
        <dbReference type="Proteomes" id="UP000238415"/>
    </source>
</evidence>
<dbReference type="EMBL" id="PVXM01000056">
    <property type="protein sequence ID" value="PRR69254.1"/>
    <property type="molecule type" value="Genomic_DNA"/>
</dbReference>
<keyword evidence="2 8" id="KW-0813">Transport</keyword>
<dbReference type="AlphaFoldDB" id="A0A2T0AKW6"/>
<evidence type="ECO:0000256" key="4">
    <source>
        <dbReference type="ARBA" id="ARBA00023065"/>
    </source>
</evidence>
<evidence type="ECO:0000256" key="3">
    <source>
        <dbReference type="ARBA" id="ARBA00022781"/>
    </source>
</evidence>
<evidence type="ECO:0000256" key="8">
    <source>
        <dbReference type="HAMAP-Rule" id="MF_01416"/>
    </source>
</evidence>
<evidence type="ECO:0000256" key="5">
    <source>
        <dbReference type="ARBA" id="ARBA00023136"/>
    </source>
</evidence>
<dbReference type="SUPFAM" id="SSF47928">
    <property type="entry name" value="N-terminal domain of the delta subunit of the F1F0-ATP synthase"/>
    <property type="match status" value="1"/>
</dbReference>
<evidence type="ECO:0000256" key="1">
    <source>
        <dbReference type="ARBA" id="ARBA00004370"/>
    </source>
</evidence>
<dbReference type="InterPro" id="IPR026015">
    <property type="entry name" value="ATP_synth_OSCP/delta_N_sf"/>
</dbReference>
<dbReference type="HAMAP" id="MF_01416">
    <property type="entry name" value="ATP_synth_delta_bact"/>
    <property type="match status" value="1"/>
</dbReference>
<name>A0A2T0AKW6_9FIRM</name>
<dbReference type="PRINTS" id="PR00125">
    <property type="entry name" value="ATPASEDELTA"/>
</dbReference>
<dbReference type="PROSITE" id="PS00389">
    <property type="entry name" value="ATPASE_DELTA"/>
    <property type="match status" value="1"/>
</dbReference>
<comment type="subcellular location">
    <subcellularLocation>
        <location evidence="8">Cell membrane</location>
        <topology evidence="8">Peripheral membrane protein</topology>
    </subcellularLocation>
    <subcellularLocation>
        <location evidence="1">Membrane</location>
    </subcellularLocation>
</comment>
<comment type="caution">
    <text evidence="9">The sequence shown here is derived from an EMBL/GenBank/DDBJ whole genome shotgun (WGS) entry which is preliminary data.</text>
</comment>
<dbReference type="NCBIfam" id="TIGR01145">
    <property type="entry name" value="ATP_synt_delta"/>
    <property type="match status" value="1"/>
</dbReference>
<gene>
    <name evidence="8 9" type="primary">atpH</name>
    <name evidence="9" type="ORF">MOHU_23510</name>
</gene>
<evidence type="ECO:0000256" key="7">
    <source>
        <dbReference type="ARBA" id="ARBA00023310"/>
    </source>
</evidence>
<dbReference type="GO" id="GO:0045259">
    <property type="term" value="C:proton-transporting ATP synthase complex"/>
    <property type="evidence" value="ECO:0007669"/>
    <property type="project" value="UniProtKB-KW"/>
</dbReference>
<protein>
    <recommendedName>
        <fullName evidence="8">ATP synthase subunit delta</fullName>
    </recommendedName>
    <alternativeName>
        <fullName evidence="8">ATP synthase F(1) sector subunit delta</fullName>
    </alternativeName>
    <alternativeName>
        <fullName evidence="8">F-type ATPase subunit delta</fullName>
        <shortName evidence="8">F-ATPase subunit delta</shortName>
    </alternativeName>
</protein>
<dbReference type="InterPro" id="IPR000711">
    <property type="entry name" value="ATPase_OSCP/dsu"/>
</dbReference>
<keyword evidence="5 8" id="KW-0472">Membrane</keyword>
<dbReference type="Proteomes" id="UP000238415">
    <property type="component" value="Unassembled WGS sequence"/>
</dbReference>
<dbReference type="GO" id="GO:0005886">
    <property type="term" value="C:plasma membrane"/>
    <property type="evidence" value="ECO:0007669"/>
    <property type="project" value="UniProtKB-SubCell"/>
</dbReference>
<evidence type="ECO:0000256" key="6">
    <source>
        <dbReference type="ARBA" id="ARBA00023196"/>
    </source>
</evidence>
<comment type="function">
    <text evidence="8">This protein is part of the stalk that links CF(0) to CF(1). It either transmits conformational changes from CF(0) to CF(1) or is implicated in proton conduction.</text>
</comment>
<reference evidence="9 10" key="1">
    <citation type="submission" date="2018-03" db="EMBL/GenBank/DDBJ databases">
        <title>Genome sequence of Moorella humiferrea DSM 23265.</title>
        <authorList>
            <person name="Poehlein A."/>
            <person name="Daniel R."/>
        </authorList>
    </citation>
    <scope>NUCLEOTIDE SEQUENCE [LARGE SCALE GENOMIC DNA]</scope>
    <source>
        <strain evidence="9 10">DSM 23265</strain>
    </source>
</reference>
<keyword evidence="8" id="KW-1003">Cell membrane</keyword>
<keyword evidence="6 8" id="KW-0139">CF(1)</keyword>
<dbReference type="GO" id="GO:0046933">
    <property type="term" value="F:proton-transporting ATP synthase activity, rotational mechanism"/>
    <property type="evidence" value="ECO:0007669"/>
    <property type="project" value="UniProtKB-UniRule"/>
</dbReference>
<dbReference type="Gene3D" id="1.10.520.20">
    <property type="entry name" value="N-terminal domain of the delta subunit of the F1F0-ATP synthase"/>
    <property type="match status" value="1"/>
</dbReference>
<comment type="function">
    <text evidence="8">F(1)F(0) ATP synthase produces ATP from ADP in the presence of a proton or sodium gradient. F-type ATPases consist of two structural domains, F(1) containing the extramembraneous catalytic core and F(0) containing the membrane proton channel, linked together by a central stalk and a peripheral stalk. During catalysis, ATP synthesis in the catalytic domain of F(1) is coupled via a rotary mechanism of the central stalk subunits to proton translocation.</text>
</comment>
<keyword evidence="7 8" id="KW-0066">ATP synthesis</keyword>
<comment type="similarity">
    <text evidence="8">Belongs to the ATPase delta chain family.</text>
</comment>
<organism evidence="9 10">
    <name type="scientific">Neomoorella humiferrea</name>
    <dbReference type="NCBI Taxonomy" id="676965"/>
    <lineage>
        <taxon>Bacteria</taxon>
        <taxon>Bacillati</taxon>
        <taxon>Bacillota</taxon>
        <taxon>Clostridia</taxon>
        <taxon>Neomoorellales</taxon>
        <taxon>Neomoorellaceae</taxon>
        <taxon>Neomoorella</taxon>
    </lineage>
</organism>